<name>A0A645EHG8_9ZZZZ</name>
<evidence type="ECO:0000313" key="1">
    <source>
        <dbReference type="EMBL" id="MPN00896.1"/>
    </source>
</evidence>
<gene>
    <name evidence="1" type="ORF">SDC9_148094</name>
</gene>
<evidence type="ECO:0008006" key="2">
    <source>
        <dbReference type="Google" id="ProtNLM"/>
    </source>
</evidence>
<protein>
    <recommendedName>
        <fullName evidence="2">DUF452 domain-containing protein</fullName>
    </recommendedName>
</protein>
<dbReference type="InterPro" id="IPR007398">
    <property type="entry name" value="BioG"/>
</dbReference>
<sequence length="209" mass="23283">MKILELSRGSDMLLVFDGFGGSPERAEALCGIASGAVWYVYDYTDESFPLDKLGDFSRVALLAWSLGVYEAARTLSGIGLAKAVAVNGTTAPVDAAHGIDPAIFNATAENWNDATRRKFNRRAGIPEKFSSQRPAEEEKVELEAICRRVASNPQPANIFDTAVIAARDRIFQPENQRRAWKRANIKIIEMDIPHYPWDPQNRVKLWTNC</sequence>
<accession>A0A645EHG8</accession>
<comment type="caution">
    <text evidence="1">The sequence shown here is derived from an EMBL/GenBank/DDBJ whole genome shotgun (WGS) entry which is preliminary data.</text>
</comment>
<organism evidence="1">
    <name type="scientific">bioreactor metagenome</name>
    <dbReference type="NCBI Taxonomy" id="1076179"/>
    <lineage>
        <taxon>unclassified sequences</taxon>
        <taxon>metagenomes</taxon>
        <taxon>ecological metagenomes</taxon>
    </lineage>
</organism>
<dbReference type="EMBL" id="VSSQ01046928">
    <property type="protein sequence ID" value="MPN00896.1"/>
    <property type="molecule type" value="Genomic_DNA"/>
</dbReference>
<proteinExistence type="predicted"/>
<dbReference type="Pfam" id="PF04301">
    <property type="entry name" value="BioG"/>
    <property type="match status" value="1"/>
</dbReference>
<dbReference type="AlphaFoldDB" id="A0A645EHG8"/>
<reference evidence="1" key="1">
    <citation type="submission" date="2019-08" db="EMBL/GenBank/DDBJ databases">
        <authorList>
            <person name="Kucharzyk K."/>
            <person name="Murdoch R.W."/>
            <person name="Higgins S."/>
            <person name="Loffler F."/>
        </authorList>
    </citation>
    <scope>NUCLEOTIDE SEQUENCE</scope>
</reference>